<feature type="region of interest" description="Disordered" evidence="1">
    <location>
        <begin position="930"/>
        <end position="959"/>
    </location>
</feature>
<gene>
    <name evidence="3" type="ORF">ACFFIO_02545</name>
</gene>
<dbReference type="Gene3D" id="2.60.40.230">
    <property type="entry name" value="Neocarzinostatin-like"/>
    <property type="match status" value="7"/>
</dbReference>
<feature type="compositionally biased region" description="Polar residues" evidence="1">
    <location>
        <begin position="1127"/>
        <end position="1138"/>
    </location>
</feature>
<dbReference type="PANTHER" id="PTHR39198">
    <property type="entry name" value="HYPOTHETICAL MEMBRANE PROTEIN, CONSERVED"/>
    <property type="match status" value="1"/>
</dbReference>
<feature type="compositionally biased region" description="Acidic residues" evidence="1">
    <location>
        <begin position="1176"/>
        <end position="1185"/>
    </location>
</feature>
<comment type="caution">
    <text evidence="3">The sequence shown here is derived from an EMBL/GenBank/DDBJ whole genome shotgun (WGS) entry which is preliminary data.</text>
</comment>
<organism evidence="3 4">
    <name type="scientific">Citricoccus parietis</name>
    <dbReference type="NCBI Taxonomy" id="592307"/>
    <lineage>
        <taxon>Bacteria</taxon>
        <taxon>Bacillati</taxon>
        <taxon>Actinomycetota</taxon>
        <taxon>Actinomycetes</taxon>
        <taxon>Micrococcales</taxon>
        <taxon>Micrococcaceae</taxon>
        <taxon>Citricoccus</taxon>
    </lineage>
</organism>
<feature type="region of interest" description="Disordered" evidence="1">
    <location>
        <begin position="1118"/>
        <end position="1138"/>
    </location>
</feature>
<feature type="compositionally biased region" description="Polar residues" evidence="1">
    <location>
        <begin position="937"/>
        <end position="952"/>
    </location>
</feature>
<protein>
    <submittedName>
        <fullName evidence="3">Choice-of-anchor G family protein</fullName>
    </submittedName>
</protein>
<proteinExistence type="predicted"/>
<dbReference type="InterPro" id="IPR027273">
    <property type="entry name" value="Neocarzinostatin-like"/>
</dbReference>
<evidence type="ECO:0000313" key="3">
    <source>
        <dbReference type="EMBL" id="MFC0247373.1"/>
    </source>
</evidence>
<sequence>MAVIAAPVGAVHAAPTDDSEARARVIDSSLFTSELAAVGHSESGNPSDPGPNTGTVDASLLGALQLDLGALQLPVVGTAGSAGLLEIGDLGLLNSYSSSPSASSSTASSGVIGENGAVNLDAANAAGPAANTTVNLTDLLDQLQVAGLTDQIVQEISLELGAVASTATQTAPGAATTDYVVTDGNLVIDSPLVGALSADLQTTVTGAGGIADDLVGSEGLIGSTVEGLATEINIPLVASLDLSGGTAGVNGLDAALAEASATLLAEPLQDANGLVSVNLADGTIQVDVAQLAGGTDGGLNGLAPNTQVLTADAIGLITDAVAEALGSVDETVNETVTEVLNATEVDIALPVELTLLGGVVDAADGQVLVNGTLGQLAGTTEGQPDITLDLDLLGLPLDTVLDPVVDFLDDALLAPLAAGLGPILTAGAGEVSGAVTGLVDPVLETVDPVLTEVLDEIVDLTINEQREPGLRGAESTTVNAVSLELLPGAQAVDLNLASSTVRAAQIAPELTVTPEMVAPGDEATVNGSDYPPNAEVDVQLLDLAGEPVPGTATTVTSDENGDFTTTITVPEGTEPGAFEVEGVSGDVAGTAPLTVESADEVGPADLSVSPGTVVPGDEVTVDGSGYPPSAEVDVQLLDPAGEPVPGTATTGASDENGDFTTTITVPQGTEPGAFEVEGVSGDVAETAPLTVEDAVEAGPADLSVSPGTVAPGEDVTVDGSGYPPSAEVDVQLLDPAGAPVPGTATTVTSDENGDFTTTITVPEGTEPGAFEVEGVSGDVAETAPLTVESADEVGPADLSVSPGTVAPGEDVTVDGSGYPPNAEVEVQLLDPEGNPVPGTESAVTTDENGDFETTITVPEGTEPGDYDVVAEAGDVTETAPLEVQDAAEAGPAELSVSPGTVAPGEDVTVDGSGYPPNAEVEVQLLDPEGNPVPGTESAVTTDENGDFTTTITVPEGTEPGDYDAEAISGGMQETAPLTVEDADQAGPVDLSVSPGTVAPGDEVTVDGSGFPPNTEVEVQLLDPEGNPVPGTETTVTTDENGDFETTITVPEGTEPGDYDVVAEAGDETETAPLEVEAPDAGTTPELSVDPGTAAPGDEVIVEGSGYPPNTEVEVQLLDPEGNPAPGTETTVTTDENGDFTTTITVPEGTEPGAYEVEAVTGEDSEVVRLEVREAVQGDDDPDGDFGDTPGGSPNDPGNDNGNTNPGNNNSGNNNWNGTSDRPDGDQLARTGADHGWLIGGGLLLLLLGGGLMLMERTMRRTS</sequence>
<reference evidence="3 4" key="1">
    <citation type="submission" date="2024-09" db="EMBL/GenBank/DDBJ databases">
        <authorList>
            <person name="Sun Q."/>
            <person name="Mori K."/>
        </authorList>
    </citation>
    <scope>NUCLEOTIDE SEQUENCE [LARGE SCALE GENOMIC DNA]</scope>
    <source>
        <strain evidence="3 4">CCM 7609</strain>
    </source>
</reference>
<dbReference type="PANTHER" id="PTHR39198:SF1">
    <property type="entry name" value="ALPHA-GALACTOSIDASE NEW3 DOMAIN-CONTAINING PROTEIN"/>
    <property type="match status" value="1"/>
</dbReference>
<dbReference type="Proteomes" id="UP001589766">
    <property type="component" value="Unassembled WGS sequence"/>
</dbReference>
<evidence type="ECO:0000256" key="1">
    <source>
        <dbReference type="SAM" id="MobiDB-lite"/>
    </source>
</evidence>
<feature type="compositionally biased region" description="Low complexity" evidence="1">
    <location>
        <begin position="1186"/>
        <end position="1219"/>
    </location>
</feature>
<keyword evidence="2" id="KW-0472">Membrane</keyword>
<dbReference type="RefSeq" id="WP_378040048.1">
    <property type="nucleotide sequence ID" value="NZ_JBHLWH010000009.1"/>
</dbReference>
<dbReference type="InterPro" id="IPR047900">
    <property type="entry name" value="Choice_anch_G"/>
</dbReference>
<name>A0ABV6F1I3_9MICC</name>
<dbReference type="EMBL" id="JBHLWH010000009">
    <property type="protein sequence ID" value="MFC0247373.1"/>
    <property type="molecule type" value="Genomic_DNA"/>
</dbReference>
<feature type="region of interest" description="Disordered" evidence="1">
    <location>
        <begin position="1174"/>
        <end position="1227"/>
    </location>
</feature>
<dbReference type="SUPFAM" id="SSF49319">
    <property type="entry name" value="Actinoxanthin-like"/>
    <property type="match status" value="5"/>
</dbReference>
<feature type="transmembrane region" description="Helical" evidence="2">
    <location>
        <begin position="1235"/>
        <end position="1254"/>
    </location>
</feature>
<evidence type="ECO:0000313" key="4">
    <source>
        <dbReference type="Proteomes" id="UP001589766"/>
    </source>
</evidence>
<evidence type="ECO:0000256" key="2">
    <source>
        <dbReference type="SAM" id="Phobius"/>
    </source>
</evidence>
<accession>A0ABV6F1I3</accession>
<keyword evidence="4" id="KW-1185">Reference proteome</keyword>
<keyword evidence="2" id="KW-0812">Transmembrane</keyword>
<keyword evidence="2" id="KW-1133">Transmembrane helix</keyword>
<dbReference type="NCBIfam" id="NF033766">
    <property type="entry name" value="choice_anch_G"/>
    <property type="match status" value="1"/>
</dbReference>